<dbReference type="PANTHER" id="PTHR46062:SF1">
    <property type="entry name" value="LP12374P"/>
    <property type="match status" value="1"/>
</dbReference>
<organism evidence="15">
    <name type="scientific">Phallusia mammillata</name>
    <dbReference type="NCBI Taxonomy" id="59560"/>
    <lineage>
        <taxon>Eukaryota</taxon>
        <taxon>Metazoa</taxon>
        <taxon>Chordata</taxon>
        <taxon>Tunicata</taxon>
        <taxon>Ascidiacea</taxon>
        <taxon>Phlebobranchia</taxon>
        <taxon>Ascidiidae</taxon>
        <taxon>Phallusia</taxon>
    </lineage>
</organism>
<evidence type="ECO:0000256" key="4">
    <source>
        <dbReference type="ARBA" id="ARBA00022692"/>
    </source>
</evidence>
<evidence type="ECO:0000256" key="11">
    <source>
        <dbReference type="ARBA" id="ARBA00023242"/>
    </source>
</evidence>
<gene>
    <name evidence="15" type="primary">Srebf1</name>
</gene>
<evidence type="ECO:0000256" key="3">
    <source>
        <dbReference type="ARBA" id="ARBA00004557"/>
    </source>
</evidence>
<dbReference type="GO" id="GO:0000978">
    <property type="term" value="F:RNA polymerase II cis-regulatory region sequence-specific DNA binding"/>
    <property type="evidence" value="ECO:0007669"/>
    <property type="project" value="TreeGrafter"/>
</dbReference>
<protein>
    <submittedName>
        <fullName evidence="15">SREBP sterol-regulatory element binding protein</fullName>
    </submittedName>
</protein>
<keyword evidence="9" id="KW-0472">Membrane</keyword>
<feature type="compositionally biased region" description="Polar residues" evidence="13">
    <location>
        <begin position="103"/>
        <end position="114"/>
    </location>
</feature>
<dbReference type="SMART" id="SM00353">
    <property type="entry name" value="HLH"/>
    <property type="match status" value="1"/>
</dbReference>
<dbReference type="EMBL" id="LR790697">
    <property type="protein sequence ID" value="CAB3266559.1"/>
    <property type="molecule type" value="mRNA"/>
</dbReference>
<keyword evidence="5" id="KW-0256">Endoplasmic reticulum</keyword>
<dbReference type="InterPro" id="IPR036638">
    <property type="entry name" value="HLH_DNA-bd_sf"/>
</dbReference>
<evidence type="ECO:0000313" key="15">
    <source>
        <dbReference type="EMBL" id="CAB3266559.1"/>
    </source>
</evidence>
<keyword evidence="8" id="KW-0238">DNA-binding</keyword>
<evidence type="ECO:0000256" key="13">
    <source>
        <dbReference type="SAM" id="MobiDB-lite"/>
    </source>
</evidence>
<dbReference type="GO" id="GO:0005789">
    <property type="term" value="C:endoplasmic reticulum membrane"/>
    <property type="evidence" value="ECO:0007669"/>
    <property type="project" value="UniProtKB-SubCell"/>
</dbReference>
<evidence type="ECO:0000256" key="2">
    <source>
        <dbReference type="ARBA" id="ARBA00004477"/>
    </source>
</evidence>
<feature type="domain" description="BHLH" evidence="14">
    <location>
        <begin position="322"/>
        <end position="372"/>
    </location>
</feature>
<dbReference type="GO" id="GO:0005634">
    <property type="term" value="C:nucleus"/>
    <property type="evidence" value="ECO:0007669"/>
    <property type="project" value="UniProtKB-SubCell"/>
</dbReference>
<dbReference type="GO" id="GO:0046983">
    <property type="term" value="F:protein dimerization activity"/>
    <property type="evidence" value="ECO:0007669"/>
    <property type="project" value="InterPro"/>
</dbReference>
<dbReference type="PROSITE" id="PS50888">
    <property type="entry name" value="BHLH"/>
    <property type="match status" value="1"/>
</dbReference>
<dbReference type="Gene3D" id="4.10.280.10">
    <property type="entry name" value="Helix-loop-helix DNA-binding domain"/>
    <property type="match status" value="1"/>
</dbReference>
<dbReference type="InterPro" id="IPR011598">
    <property type="entry name" value="bHLH_dom"/>
</dbReference>
<accession>A0A6F9DTU2</accession>
<keyword evidence="11" id="KW-0539">Nucleus</keyword>
<dbReference type="GO" id="GO:0012507">
    <property type="term" value="C:ER to Golgi transport vesicle membrane"/>
    <property type="evidence" value="ECO:0007669"/>
    <property type="project" value="UniProtKB-SubCell"/>
</dbReference>
<feature type="compositionally biased region" description="Pro residues" evidence="13">
    <location>
        <begin position="124"/>
        <end position="138"/>
    </location>
</feature>
<dbReference type="AlphaFoldDB" id="A0A6F9DTU2"/>
<comment type="similarity">
    <text evidence="12">Belongs to the SREBP family.</text>
</comment>
<evidence type="ECO:0000256" key="5">
    <source>
        <dbReference type="ARBA" id="ARBA00022824"/>
    </source>
</evidence>
<dbReference type="Pfam" id="PF00010">
    <property type="entry name" value="HLH"/>
    <property type="match status" value="1"/>
</dbReference>
<evidence type="ECO:0000259" key="14">
    <source>
        <dbReference type="PROSITE" id="PS50888"/>
    </source>
</evidence>
<dbReference type="SUPFAM" id="SSF47459">
    <property type="entry name" value="HLH, helix-loop-helix DNA-binding domain"/>
    <property type="match status" value="1"/>
</dbReference>
<dbReference type="GO" id="GO:0000981">
    <property type="term" value="F:DNA-binding transcription factor activity, RNA polymerase II-specific"/>
    <property type="evidence" value="ECO:0007669"/>
    <property type="project" value="TreeGrafter"/>
</dbReference>
<name>A0A6F9DTU2_9ASCI</name>
<dbReference type="PANTHER" id="PTHR46062">
    <property type="entry name" value="STEROL REGULATORY ELEMENT-BINDING PROTEIN"/>
    <property type="match status" value="1"/>
</dbReference>
<feature type="region of interest" description="Disordered" evidence="13">
    <location>
        <begin position="309"/>
        <end position="331"/>
    </location>
</feature>
<reference evidence="15" key="1">
    <citation type="submission" date="2020-04" db="EMBL/GenBank/DDBJ databases">
        <authorList>
            <person name="Neveu A P."/>
        </authorList>
    </citation>
    <scope>NUCLEOTIDE SEQUENCE</scope>
    <source>
        <tissue evidence="15">Whole embryo</tissue>
    </source>
</reference>
<feature type="region of interest" description="Disordered" evidence="13">
    <location>
        <begin position="419"/>
        <end position="440"/>
    </location>
</feature>
<keyword evidence="7" id="KW-0805">Transcription regulation</keyword>
<sequence>MDLASYMWGKETVDDAIEAVDVNDIDQNDFSALNNISESLISGQELMEHNWMAEIDDLIQGIHSEKQAEIELSNSEVSGTVGRQSLNDLLNAAPAPSPLSIKENVSNLPSTSSPPKVGQYLLPPSTPPETKPPIPKIPEVPTATVAPIRYQSEVRQISPVNQHPQVQTVQQQQSNSPNLQALLMSPNGQQQQTIGIIPQTVVPTQTLTSTPITLPVIAASPPSQSQAQMQAILATLQNNKQLQDQLILQQQAASPNTAQITSLNLTPVPSPTRISESPPVAQTTLQGNTFIASMPMVVDGGKLTIQRLPSTSKVESKQTQQKPRSSHNAIEKRYRSSINDKIIELKDLLIGPEAKLNKAAVLKKAIDYIKFLSNVNRRLKAENRLLKKHYLESNDKLSIRDLVKSDINLLDDDNCDLPFPSSMQTPPHSDPDSPGLPLMSEFDSQASQSIDELLTGNEVQQRNERNTMSTTSTTTAGLLDRSRAALCVFMFTCLILNPTNSLLRAFAPNSGQTSHQTDHVIVGRSVLGLDISTLTSDGWWDWMFPTLIAWFVNGFISLAILWKLLVSGEPLTEANSKSSTRYWRHRKQAEKDLAKHNYVAADYQLRQSLHAIGRPLPTSKFDQWCALMWNLFRLGLGVTRFGPWLARYKSQLSVRNSARDAAQVYHKLDQLHLTGKIEGSKVIGFVYSLSSINLCEVAGWKTTPPGIASSIYATTAIRMKKTAPRILKWTFRYFLSKSRKVMANHTDASDELRWLCHPLGHRFVVDETWSNESESEEEDEVNINFTTVADKTDPLSHAAYNFRQTMLQKAAYTLVNPTEIDEDTLDQHRNGDKKARRKSKLNTPSHEALQYLQLVSECTENILKIDERYDSECRFWWAVTSIAAYWLLGDEKSASELYQTVERPPKKLMDTKNPLPRALMWSFVARRDFMILEEEIVKNPSIVNQLSPSFQVVSQRCAQATKLLKQSLMNQQDRNPTTAAFHMIACEWLLATRTGMWECTMCADGITRRAPVEQLSGFEADLNLLRIIATKIPATQSKIYLHEATLRMMAGACPTKTHLLLNSTLRRRHHSKNDSETNDPPQPGAREQVAAARLAAKYLPQSLVTSGGKEVMLRDALAKMEILGDKKGVKECRKMLIQCDDQVQVSAA</sequence>
<feature type="region of interest" description="Disordered" evidence="13">
    <location>
        <begin position="822"/>
        <end position="842"/>
    </location>
</feature>
<dbReference type="CDD" id="cd11394">
    <property type="entry name" value="bHLHzip_SREBP"/>
    <property type="match status" value="1"/>
</dbReference>
<feature type="region of interest" description="Disordered" evidence="13">
    <location>
        <begin position="1065"/>
        <end position="1086"/>
    </location>
</feature>
<evidence type="ECO:0000256" key="9">
    <source>
        <dbReference type="ARBA" id="ARBA00023136"/>
    </source>
</evidence>
<evidence type="ECO:0000256" key="12">
    <source>
        <dbReference type="ARBA" id="ARBA00038460"/>
    </source>
</evidence>
<feature type="region of interest" description="Disordered" evidence="13">
    <location>
        <begin position="101"/>
        <end position="139"/>
    </location>
</feature>
<keyword evidence="6" id="KW-1133">Transmembrane helix</keyword>
<evidence type="ECO:0000256" key="7">
    <source>
        <dbReference type="ARBA" id="ARBA00023015"/>
    </source>
</evidence>
<keyword evidence="4" id="KW-0812">Transmembrane</keyword>
<evidence type="ECO:0000256" key="10">
    <source>
        <dbReference type="ARBA" id="ARBA00023163"/>
    </source>
</evidence>
<evidence type="ECO:0000256" key="8">
    <source>
        <dbReference type="ARBA" id="ARBA00023125"/>
    </source>
</evidence>
<comment type="subcellular location">
    <subcellularLocation>
        <location evidence="3">Cytoplasmic vesicle</location>
        <location evidence="3">COPII-coated vesicle membrane</location>
        <topology evidence="3">Multi-pass membrane protein</topology>
    </subcellularLocation>
    <subcellularLocation>
        <location evidence="2">Endoplasmic reticulum membrane</location>
        <topology evidence="2">Multi-pass membrane protein</topology>
    </subcellularLocation>
    <subcellularLocation>
        <location evidence="1">Nucleus</location>
    </subcellularLocation>
</comment>
<evidence type="ECO:0000256" key="1">
    <source>
        <dbReference type="ARBA" id="ARBA00004123"/>
    </source>
</evidence>
<proteinExistence type="evidence at transcript level"/>
<keyword evidence="10" id="KW-0804">Transcription</keyword>
<evidence type="ECO:0000256" key="6">
    <source>
        <dbReference type="ARBA" id="ARBA00022989"/>
    </source>
</evidence>
<feature type="compositionally biased region" description="Polar residues" evidence="13">
    <location>
        <begin position="309"/>
        <end position="328"/>
    </location>
</feature>